<protein>
    <submittedName>
        <fullName evidence="1">Uncharacterized protein</fullName>
    </submittedName>
</protein>
<reference evidence="1" key="2">
    <citation type="submission" date="2015-02" db="UniProtKB">
        <authorList>
            <consortium name="EnsemblMetazoa"/>
        </authorList>
    </citation>
    <scope>IDENTIFICATION</scope>
</reference>
<keyword evidence="2" id="KW-1185">Reference proteome</keyword>
<sequence length="67" mass="7746">MATSVSVRNEGCKFRAEFACSVHEYCFSNGKLGYFLNFLLDNDKQVFFAVNFFTRATEDDMKKLSQQ</sequence>
<dbReference type="Proteomes" id="UP000014500">
    <property type="component" value="Unassembled WGS sequence"/>
</dbReference>
<reference evidence="2" key="1">
    <citation type="submission" date="2011-05" db="EMBL/GenBank/DDBJ databases">
        <authorList>
            <person name="Richards S.R."/>
            <person name="Qu J."/>
            <person name="Jiang H."/>
            <person name="Jhangiani S.N."/>
            <person name="Agravi P."/>
            <person name="Goodspeed R."/>
            <person name="Gross S."/>
            <person name="Mandapat C."/>
            <person name="Jackson L."/>
            <person name="Mathew T."/>
            <person name="Pu L."/>
            <person name="Thornton R."/>
            <person name="Saada N."/>
            <person name="Wilczek-Boney K.B."/>
            <person name="Lee S."/>
            <person name="Kovar C."/>
            <person name="Wu Y."/>
            <person name="Scherer S.E."/>
            <person name="Worley K.C."/>
            <person name="Muzny D.M."/>
            <person name="Gibbs R."/>
        </authorList>
    </citation>
    <scope>NUCLEOTIDE SEQUENCE</scope>
    <source>
        <strain evidence="2">Brora</strain>
    </source>
</reference>
<dbReference type="HOGENOM" id="CLU_2815673_0_0_1"/>
<evidence type="ECO:0000313" key="1">
    <source>
        <dbReference type="EnsemblMetazoa" id="SMAR008161-PA"/>
    </source>
</evidence>
<evidence type="ECO:0000313" key="2">
    <source>
        <dbReference type="Proteomes" id="UP000014500"/>
    </source>
</evidence>
<dbReference type="AlphaFoldDB" id="T1J3J5"/>
<accession>T1J3J5</accession>
<name>T1J3J5_STRMM</name>
<organism evidence="1 2">
    <name type="scientific">Strigamia maritima</name>
    <name type="common">European centipede</name>
    <name type="synonym">Geophilus maritimus</name>
    <dbReference type="NCBI Taxonomy" id="126957"/>
    <lineage>
        <taxon>Eukaryota</taxon>
        <taxon>Metazoa</taxon>
        <taxon>Ecdysozoa</taxon>
        <taxon>Arthropoda</taxon>
        <taxon>Myriapoda</taxon>
        <taxon>Chilopoda</taxon>
        <taxon>Pleurostigmophora</taxon>
        <taxon>Geophilomorpha</taxon>
        <taxon>Linotaeniidae</taxon>
        <taxon>Strigamia</taxon>
    </lineage>
</organism>
<dbReference type="EnsemblMetazoa" id="SMAR008161-RA">
    <property type="protein sequence ID" value="SMAR008161-PA"/>
    <property type="gene ID" value="SMAR008161"/>
</dbReference>
<proteinExistence type="predicted"/>
<dbReference type="EMBL" id="JH431827">
    <property type="status" value="NOT_ANNOTATED_CDS"/>
    <property type="molecule type" value="Genomic_DNA"/>
</dbReference>